<name>A0A8H4UEA7_9HYPO</name>
<dbReference type="PANTHER" id="PTHR24148:SF73">
    <property type="entry name" value="HET DOMAIN PROTEIN (AFU_ORTHOLOGUE AFUA_8G01020)"/>
    <property type="match status" value="1"/>
</dbReference>
<feature type="domain" description="Heterokaryon incompatibility" evidence="1">
    <location>
        <begin position="49"/>
        <end position="230"/>
    </location>
</feature>
<sequence>MATQSPVLSPLGDPSLEIRLLEIYVRDSERRPPVTCRLRTVSLETAPPFAALSYVWGDADQRQNIVVNSQLVSVTKNLEDALRRAPILQRIHPACGPTFLLWADAICIDQEDARERSAQVQLMARLYQKAECVFAWLGSEDEDTAFKALRSIAIELNGLNLVSGPAEESLLMEMAELRWLSSYPDLCKNHVMVSRDPKVKAIPTLYNASWSAINDLLSRTYWTRVWIFQEAVLARRLILTCPTSAMVFDDLGVVAARLESLQWYLRNMPVAKPDFLGSAAWYFLKDIIDLSPVASIMRLRSDRASGLSSVQSEQRCALATVGFDLNATDPRDRVYGLLALTGMQIQPDYDKTLGQVYTDFSLAWLKASRSARYPRELMFLAYAGVGIFGEQPGLPSWVPNLRDASQMKTKISTASSAGDSFEPSAQIDSVYIQDAALVATGVEVDVVRTVYPFPQNLETSRASMGELMKEVKNVLSFFMGHKSSASTETRKAWASSTSALTAQEGKGLEKDKDLQALFSFLEEFLSAHPYGYRDETPPLQAVIRTIWCHSMSQKVTGQTVMRGLDFLKTLSRHRPRPTLEENLAVLGFSLDDSFDAAFSKKVFPIQGLEGEIAAYKGSLLQEFVNWEPIGGLTEVVELNNRLVDLSSAWRFMETERGYLGLGPKGIVPGDVVTMLKGSCIPVVLRKSGDDFIHVGTSFILGLMDGELREDISEGKYPIKVFKIL</sequence>
<evidence type="ECO:0000313" key="3">
    <source>
        <dbReference type="Proteomes" id="UP000635477"/>
    </source>
</evidence>
<dbReference type="PANTHER" id="PTHR24148">
    <property type="entry name" value="ANKYRIN REPEAT DOMAIN-CONTAINING PROTEIN 39 HOMOLOG-RELATED"/>
    <property type="match status" value="1"/>
</dbReference>
<evidence type="ECO:0000259" key="1">
    <source>
        <dbReference type="Pfam" id="PF06985"/>
    </source>
</evidence>
<dbReference type="EMBL" id="JABEYC010000688">
    <property type="protein sequence ID" value="KAF4974993.1"/>
    <property type="molecule type" value="Genomic_DNA"/>
</dbReference>
<comment type="caution">
    <text evidence="2">The sequence shown here is derived from an EMBL/GenBank/DDBJ whole genome shotgun (WGS) entry which is preliminary data.</text>
</comment>
<dbReference type="InterPro" id="IPR010730">
    <property type="entry name" value="HET"/>
</dbReference>
<protein>
    <recommendedName>
        <fullName evidence="1">Heterokaryon incompatibility domain-containing protein</fullName>
    </recommendedName>
</protein>
<accession>A0A8H4UEA7</accession>
<dbReference type="Pfam" id="PF06985">
    <property type="entry name" value="HET"/>
    <property type="match status" value="1"/>
</dbReference>
<dbReference type="AlphaFoldDB" id="A0A8H4UEA7"/>
<reference evidence="2" key="2">
    <citation type="submission" date="2020-05" db="EMBL/GenBank/DDBJ databases">
        <authorList>
            <person name="Kim H.-S."/>
            <person name="Proctor R.H."/>
            <person name="Brown D.W."/>
        </authorList>
    </citation>
    <scope>NUCLEOTIDE SEQUENCE</scope>
    <source>
        <strain evidence="2">NRRL 22465</strain>
    </source>
</reference>
<evidence type="ECO:0000313" key="2">
    <source>
        <dbReference type="EMBL" id="KAF4974993.1"/>
    </source>
</evidence>
<gene>
    <name evidence="2" type="ORF">FZEAL_8177</name>
</gene>
<dbReference type="InterPro" id="IPR052895">
    <property type="entry name" value="HetReg/Transcr_Mod"/>
</dbReference>
<dbReference type="OrthoDB" id="2157530at2759"/>
<keyword evidence="3" id="KW-1185">Reference proteome</keyword>
<dbReference type="Proteomes" id="UP000635477">
    <property type="component" value="Unassembled WGS sequence"/>
</dbReference>
<reference evidence="2" key="1">
    <citation type="journal article" date="2020" name="BMC Genomics">
        <title>Correction to: Identification and distribution of gene clusters required for synthesis of sphingolipid metabolism inhibitors in diverse species of the filamentous fungus Fusarium.</title>
        <authorList>
            <person name="Kim H.S."/>
            <person name="Lohmar J.M."/>
            <person name="Busman M."/>
            <person name="Brown D.W."/>
            <person name="Naumann T.A."/>
            <person name="Divon H.H."/>
            <person name="Lysoe E."/>
            <person name="Uhlig S."/>
            <person name="Proctor R.H."/>
        </authorList>
    </citation>
    <scope>NUCLEOTIDE SEQUENCE</scope>
    <source>
        <strain evidence="2">NRRL 22465</strain>
    </source>
</reference>
<proteinExistence type="predicted"/>
<organism evidence="2 3">
    <name type="scientific">Fusarium zealandicum</name>
    <dbReference type="NCBI Taxonomy" id="1053134"/>
    <lineage>
        <taxon>Eukaryota</taxon>
        <taxon>Fungi</taxon>
        <taxon>Dikarya</taxon>
        <taxon>Ascomycota</taxon>
        <taxon>Pezizomycotina</taxon>
        <taxon>Sordariomycetes</taxon>
        <taxon>Hypocreomycetidae</taxon>
        <taxon>Hypocreales</taxon>
        <taxon>Nectriaceae</taxon>
        <taxon>Fusarium</taxon>
        <taxon>Fusarium staphyleae species complex</taxon>
    </lineage>
</organism>
<dbReference type="Pfam" id="PF26639">
    <property type="entry name" value="Het-6_barrel"/>
    <property type="match status" value="1"/>
</dbReference>